<gene>
    <name evidence="5" type="ORF">Lwal_0994</name>
</gene>
<dbReference type="GO" id="GO:0042124">
    <property type="term" value="F:1,3-beta-glucanosyltransferase activity"/>
    <property type="evidence" value="ECO:0007669"/>
    <property type="project" value="TreeGrafter"/>
</dbReference>
<evidence type="ECO:0000256" key="4">
    <source>
        <dbReference type="SAM" id="SignalP"/>
    </source>
</evidence>
<keyword evidence="3" id="KW-0325">Glycoprotein</keyword>
<organism evidence="5 6">
    <name type="scientific">Legionella waltersii</name>
    <dbReference type="NCBI Taxonomy" id="66969"/>
    <lineage>
        <taxon>Bacteria</taxon>
        <taxon>Pseudomonadati</taxon>
        <taxon>Pseudomonadota</taxon>
        <taxon>Gammaproteobacteria</taxon>
        <taxon>Legionellales</taxon>
        <taxon>Legionellaceae</taxon>
        <taxon>Legionella</taxon>
    </lineage>
</organism>
<keyword evidence="6" id="KW-1185">Reference proteome</keyword>
<dbReference type="PANTHER" id="PTHR31468">
    <property type="entry name" value="1,3-BETA-GLUCANOSYLTRANSFERASE GAS1"/>
    <property type="match status" value="1"/>
</dbReference>
<feature type="signal peptide" evidence="4">
    <location>
        <begin position="1"/>
        <end position="27"/>
    </location>
</feature>
<evidence type="ECO:0000313" key="5">
    <source>
        <dbReference type="EMBL" id="KTD81742.1"/>
    </source>
</evidence>
<dbReference type="Pfam" id="PF03198">
    <property type="entry name" value="Glyco_hydro_72"/>
    <property type="match status" value="1"/>
</dbReference>
<dbReference type="GO" id="GO:0034411">
    <property type="term" value="P:cell wall (1-&gt;3)-beta-D-glucan biosynthetic process"/>
    <property type="evidence" value="ECO:0007669"/>
    <property type="project" value="TreeGrafter"/>
</dbReference>
<dbReference type="InterPro" id="IPR017853">
    <property type="entry name" value="GH"/>
</dbReference>
<dbReference type="SUPFAM" id="SSF51445">
    <property type="entry name" value="(Trans)glycosidases"/>
    <property type="match status" value="1"/>
</dbReference>
<accession>A0A0W1AKE8</accession>
<keyword evidence="1 4" id="KW-0732">Signal</keyword>
<evidence type="ECO:0000313" key="6">
    <source>
        <dbReference type="Proteomes" id="UP000054729"/>
    </source>
</evidence>
<dbReference type="GO" id="GO:0005886">
    <property type="term" value="C:plasma membrane"/>
    <property type="evidence" value="ECO:0007669"/>
    <property type="project" value="TreeGrafter"/>
</dbReference>
<name>A0A0W1AKE8_9GAMM</name>
<dbReference type="Proteomes" id="UP000054729">
    <property type="component" value="Unassembled WGS sequence"/>
</dbReference>
<proteinExistence type="predicted"/>
<dbReference type="PATRIC" id="fig|66969.6.peg.1084"/>
<dbReference type="EMBL" id="LNZB01000020">
    <property type="protein sequence ID" value="KTD81742.1"/>
    <property type="molecule type" value="Genomic_DNA"/>
</dbReference>
<dbReference type="AlphaFoldDB" id="A0A0W1AKE8"/>
<evidence type="ECO:0000256" key="2">
    <source>
        <dbReference type="ARBA" id="ARBA00023157"/>
    </source>
</evidence>
<feature type="chain" id="PRO_5006919833" evidence="4">
    <location>
        <begin position="28"/>
        <end position="414"/>
    </location>
</feature>
<comment type="caution">
    <text evidence="5">The sequence shown here is derived from an EMBL/GenBank/DDBJ whole genome shotgun (WGS) entry which is preliminary data.</text>
</comment>
<protein>
    <submittedName>
        <fullName evidence="5">Glycolipid anchored surface protein (GAS1)</fullName>
    </submittedName>
</protein>
<evidence type="ECO:0000256" key="3">
    <source>
        <dbReference type="ARBA" id="ARBA00023180"/>
    </source>
</evidence>
<evidence type="ECO:0000256" key="1">
    <source>
        <dbReference type="ARBA" id="ARBA00022729"/>
    </source>
</evidence>
<sequence>MVVCGIMKIFAAALSLSLLCIVGTVNSEPKNTETNNAQPKIEDYKLMVNGRPFIIKGMAYAPEPKGFPGNKISGKSEYGWEYKNGAWLCMPANQYNPNDWKSPCDDDDFFGTLKIESAANETYNKELQSKWERELDQMQNIGVNTLRLYNINSVGKDHIAFLDEVSKRNMYVIYPILTDYLSKQANYDKNKIVNSIKEVCGNKAILAFTAGNELPVFEDKATLARVNEVVDLIHQNCPGSLVTYAMADDPSKWAVSKEGETSELVEKIPNVDFITVNAGYRGDPSTNASHGYNELFFNQIQLTTEKYKKPFLIGEVGKHLNDKYGPTWFNAVLKIILNRSTEAHNLGLVFFEYNDEPIKKSAAGTSNDITMGITKAGVLQPGTESTVQDPANEQKTDFQMFTGSDCNFLNCNSQ</sequence>
<reference evidence="5 6" key="1">
    <citation type="submission" date="2015-11" db="EMBL/GenBank/DDBJ databases">
        <title>Genomic analysis of 38 Legionella species identifies large and diverse effector repertoires.</title>
        <authorList>
            <person name="Burstein D."/>
            <person name="Amaro F."/>
            <person name="Zusman T."/>
            <person name="Lifshitz Z."/>
            <person name="Cohen O."/>
            <person name="Gilbert J.A."/>
            <person name="Pupko T."/>
            <person name="Shuman H.A."/>
            <person name="Segal G."/>
        </authorList>
    </citation>
    <scope>NUCLEOTIDE SEQUENCE [LARGE SCALE GENOMIC DNA]</scope>
    <source>
        <strain evidence="5 6">ATCC 51914</strain>
    </source>
</reference>
<dbReference type="Gene3D" id="3.20.20.80">
    <property type="entry name" value="Glycosidases"/>
    <property type="match status" value="1"/>
</dbReference>
<keyword evidence="2" id="KW-1015">Disulfide bond</keyword>
<dbReference type="PANTHER" id="PTHR31468:SF2">
    <property type="entry name" value="1,3-BETA-GLUCANOSYLTRANSFERASE GAS1"/>
    <property type="match status" value="1"/>
</dbReference>
<dbReference type="InterPro" id="IPR004886">
    <property type="entry name" value="Glucanosyltransferase"/>
</dbReference>